<feature type="compositionally biased region" description="Basic and acidic residues" evidence="1">
    <location>
        <begin position="87"/>
        <end position="103"/>
    </location>
</feature>
<evidence type="ECO:0000256" key="1">
    <source>
        <dbReference type="SAM" id="MobiDB-lite"/>
    </source>
</evidence>
<organism evidence="2 3">
    <name type="scientific">Cetraspora pellucida</name>
    <dbReference type="NCBI Taxonomy" id="1433469"/>
    <lineage>
        <taxon>Eukaryota</taxon>
        <taxon>Fungi</taxon>
        <taxon>Fungi incertae sedis</taxon>
        <taxon>Mucoromycota</taxon>
        <taxon>Glomeromycotina</taxon>
        <taxon>Glomeromycetes</taxon>
        <taxon>Diversisporales</taxon>
        <taxon>Gigasporaceae</taxon>
        <taxon>Cetraspora</taxon>
    </lineage>
</organism>
<dbReference type="AlphaFoldDB" id="A0A9N9J5K6"/>
<dbReference type="OrthoDB" id="2327721at2759"/>
<gene>
    <name evidence="2" type="ORF">CPELLU_LOCUS15480</name>
</gene>
<proteinExistence type="predicted"/>
<evidence type="ECO:0000313" key="2">
    <source>
        <dbReference type="EMBL" id="CAG8763829.1"/>
    </source>
</evidence>
<feature type="region of interest" description="Disordered" evidence="1">
    <location>
        <begin position="65"/>
        <end position="103"/>
    </location>
</feature>
<protein>
    <submittedName>
        <fullName evidence="2">5724_t:CDS:1</fullName>
    </submittedName>
</protein>
<evidence type="ECO:0000313" key="3">
    <source>
        <dbReference type="Proteomes" id="UP000789759"/>
    </source>
</evidence>
<keyword evidence="3" id="KW-1185">Reference proteome</keyword>
<name>A0A9N9J5K6_9GLOM</name>
<dbReference type="Proteomes" id="UP000789759">
    <property type="component" value="Unassembled WGS sequence"/>
</dbReference>
<feature type="non-terminal residue" evidence="2">
    <location>
        <position position="1"/>
    </location>
</feature>
<accession>A0A9N9J5K6</accession>
<dbReference type="EMBL" id="CAJVQA010020457">
    <property type="protein sequence ID" value="CAG8763829.1"/>
    <property type="molecule type" value="Genomic_DNA"/>
</dbReference>
<sequence>KEEFDIMKKTLNLTIAMSRVEELYKIYKNFIGKIENKVVNQARNSNNIAKFVLTISNSISVKTKDQPKGLNNVNADIKRKKKQIPRHNQDNKENRIRKPQKILKDADLNVSKSSKIKEKKCSICNKRRHNACTCSKES</sequence>
<comment type="caution">
    <text evidence="2">The sequence shown here is derived from an EMBL/GenBank/DDBJ whole genome shotgun (WGS) entry which is preliminary data.</text>
</comment>
<reference evidence="2" key="1">
    <citation type="submission" date="2021-06" db="EMBL/GenBank/DDBJ databases">
        <authorList>
            <person name="Kallberg Y."/>
            <person name="Tangrot J."/>
            <person name="Rosling A."/>
        </authorList>
    </citation>
    <scope>NUCLEOTIDE SEQUENCE</scope>
    <source>
        <strain evidence="2">FL966</strain>
    </source>
</reference>